<dbReference type="PANTHER" id="PTHR19328:SF13">
    <property type="entry name" value="HIPL1 PROTEIN"/>
    <property type="match status" value="1"/>
</dbReference>
<keyword evidence="4" id="KW-1185">Reference proteome</keyword>
<dbReference type="SUPFAM" id="SSF50952">
    <property type="entry name" value="Soluble quinoprotein glucose dehydrogenase"/>
    <property type="match status" value="1"/>
</dbReference>
<feature type="compositionally biased region" description="Polar residues" evidence="1">
    <location>
        <begin position="58"/>
        <end position="71"/>
    </location>
</feature>
<dbReference type="PANTHER" id="PTHR19328">
    <property type="entry name" value="HEDGEHOG-INTERACTING PROTEIN"/>
    <property type="match status" value="1"/>
</dbReference>
<protein>
    <submittedName>
        <fullName evidence="3">PQQ-dependent sugar dehydrogenase</fullName>
    </submittedName>
</protein>
<dbReference type="EMBL" id="CP073767">
    <property type="protein sequence ID" value="UWZ55974.1"/>
    <property type="molecule type" value="Genomic_DNA"/>
</dbReference>
<dbReference type="InterPro" id="IPR011041">
    <property type="entry name" value="Quinoprot_gluc/sorb_DH_b-prop"/>
</dbReference>
<dbReference type="Gene3D" id="2.120.10.30">
    <property type="entry name" value="TolB, C-terminal domain"/>
    <property type="match status" value="1"/>
</dbReference>
<dbReference type="OrthoDB" id="9770043at2"/>
<accession>A0A9Q9MGT5</accession>
<evidence type="ECO:0000259" key="2">
    <source>
        <dbReference type="Pfam" id="PF07995"/>
    </source>
</evidence>
<proteinExistence type="predicted"/>
<name>A0A9Q9MGT5_9ACTN</name>
<dbReference type="InterPro" id="IPR011042">
    <property type="entry name" value="6-blade_b-propeller_TolB-like"/>
</dbReference>
<sequence length="401" mass="41727">MSGNASLGRVSARTYPKSLTAAKSVAASAAAMLALAGCSFGPPPPDELGSPPKLSPYPSVSTSGSQDEGQTQVATNVVAKGLAVPWAIAFLPDGTALVTERDSKKILKIGKESTSDGRAVTTVQTVNEVVPGGEGGLMGIAVSPTYDTDQTVFIYYTAKDDNRVAKLTLGSAPVPILTGIPKSSIHNGGQLHFGPDGMLYVSTGDASKPENAPDLTSLGGKILRIQPDGKPAPGNPFGTAVYSYGHRNVQGFAWDKNKRMYAVEFGSGEWDEINVIEAGKNYGWPTHEGKAGDAKFVDPVQVFKTSEASCSGLAAMEGYLITSCLKGARLYVMQLTEQGGIFGAPSPLLKDAHGRLRAAVVAPDNSIWVSTSNKDGRGTPKADDDKVLRIVISNVGGAGKS</sequence>
<reference evidence="3" key="1">
    <citation type="submission" date="2021-04" db="EMBL/GenBank/DDBJ databases">
        <title>Dactylosporangium aurantiacum NRRL B-8018 full assembly.</title>
        <authorList>
            <person name="Hartkoorn R.C."/>
            <person name="Beaudoing E."/>
            <person name="Hot D."/>
        </authorList>
    </citation>
    <scope>NUCLEOTIDE SEQUENCE</scope>
    <source>
        <strain evidence="3">NRRL B-8018</strain>
    </source>
</reference>
<feature type="region of interest" description="Disordered" evidence="1">
    <location>
        <begin position="43"/>
        <end position="71"/>
    </location>
</feature>
<organism evidence="3 4">
    <name type="scientific">Dactylosporangium aurantiacum</name>
    <dbReference type="NCBI Taxonomy" id="35754"/>
    <lineage>
        <taxon>Bacteria</taxon>
        <taxon>Bacillati</taxon>
        <taxon>Actinomycetota</taxon>
        <taxon>Actinomycetes</taxon>
        <taxon>Micromonosporales</taxon>
        <taxon>Micromonosporaceae</taxon>
        <taxon>Dactylosporangium</taxon>
    </lineage>
</organism>
<dbReference type="KEGG" id="daur:Daura_07215"/>
<dbReference type="Proteomes" id="UP001058003">
    <property type="component" value="Chromosome"/>
</dbReference>
<dbReference type="InterPro" id="IPR012938">
    <property type="entry name" value="Glc/Sorbosone_DH"/>
</dbReference>
<feature type="domain" description="Glucose/Sorbosone dehydrogenase" evidence="2">
    <location>
        <begin position="83"/>
        <end position="377"/>
    </location>
</feature>
<evidence type="ECO:0000313" key="4">
    <source>
        <dbReference type="Proteomes" id="UP001058003"/>
    </source>
</evidence>
<dbReference type="AlphaFoldDB" id="A0A9Q9MGT5"/>
<evidence type="ECO:0000256" key="1">
    <source>
        <dbReference type="SAM" id="MobiDB-lite"/>
    </source>
</evidence>
<gene>
    <name evidence="3" type="ORF">Daura_07215</name>
</gene>
<dbReference type="Pfam" id="PF07995">
    <property type="entry name" value="GSDH"/>
    <property type="match status" value="1"/>
</dbReference>
<evidence type="ECO:0000313" key="3">
    <source>
        <dbReference type="EMBL" id="UWZ55974.1"/>
    </source>
</evidence>